<feature type="signal peptide" evidence="1">
    <location>
        <begin position="1"/>
        <end position="18"/>
    </location>
</feature>
<dbReference type="EMBL" id="QAPG01005164">
    <property type="protein sequence ID" value="TDZ27126.1"/>
    <property type="molecule type" value="Genomic_DNA"/>
</dbReference>
<gene>
    <name evidence="2" type="ORF">C8035_v012004</name>
</gene>
<reference evidence="2 3" key="1">
    <citation type="submission" date="2018-11" db="EMBL/GenBank/DDBJ databases">
        <title>Genome sequence and assembly of Colletotrichum spinosum.</title>
        <authorList>
            <person name="Gan P."/>
            <person name="Shirasu K."/>
        </authorList>
    </citation>
    <scope>NUCLEOTIDE SEQUENCE [LARGE SCALE GENOMIC DNA]</scope>
    <source>
        <strain evidence="2 3">CBS 515.97</strain>
    </source>
</reference>
<protein>
    <submittedName>
        <fullName evidence="2">Putative secreted protein</fullName>
    </submittedName>
</protein>
<dbReference type="Pfam" id="PF14273">
    <property type="entry name" value="DUF4360"/>
    <property type="match status" value="1"/>
</dbReference>
<dbReference type="AlphaFoldDB" id="A0A4R8PSD2"/>
<name>A0A4R8PSD2_9PEZI</name>
<dbReference type="Proteomes" id="UP000295083">
    <property type="component" value="Unassembled WGS sequence"/>
</dbReference>
<evidence type="ECO:0000256" key="1">
    <source>
        <dbReference type="SAM" id="SignalP"/>
    </source>
</evidence>
<sequence>MVRIASALALGFAGAAFASPVVHVERQDQPTPFVVTGLRYNGTGCPEGTLDGVLAPDGTFDVSYKALNASIKPGEPKVNIKCQIQVDLSTQADTQLVVIDGTYRGHVKLTEGAWAKNQNQYKFANNDGVTNMEWPFKGPVDVATAFTNTLSTEFQSGCNSNGGNFTLIINNYLTLTTEGTGEGSISVTDLDGAVTQSVKLQTARCP</sequence>
<keyword evidence="3" id="KW-1185">Reference proteome</keyword>
<dbReference type="PANTHER" id="PTHR38847">
    <property type="match status" value="1"/>
</dbReference>
<proteinExistence type="predicted"/>
<dbReference type="InterPro" id="IPR025649">
    <property type="entry name" value="DUF4360"/>
</dbReference>
<feature type="chain" id="PRO_5020965788" evidence="1">
    <location>
        <begin position="19"/>
        <end position="206"/>
    </location>
</feature>
<organism evidence="2 3">
    <name type="scientific">Colletotrichum spinosum</name>
    <dbReference type="NCBI Taxonomy" id="1347390"/>
    <lineage>
        <taxon>Eukaryota</taxon>
        <taxon>Fungi</taxon>
        <taxon>Dikarya</taxon>
        <taxon>Ascomycota</taxon>
        <taxon>Pezizomycotina</taxon>
        <taxon>Sordariomycetes</taxon>
        <taxon>Hypocreomycetidae</taxon>
        <taxon>Glomerellales</taxon>
        <taxon>Glomerellaceae</taxon>
        <taxon>Colletotrichum</taxon>
        <taxon>Colletotrichum orbiculare species complex</taxon>
    </lineage>
</organism>
<keyword evidence="1" id="KW-0732">Signal</keyword>
<accession>A0A4R8PSD2</accession>
<evidence type="ECO:0000313" key="2">
    <source>
        <dbReference type="EMBL" id="TDZ27126.1"/>
    </source>
</evidence>
<evidence type="ECO:0000313" key="3">
    <source>
        <dbReference type="Proteomes" id="UP000295083"/>
    </source>
</evidence>
<dbReference type="PANTHER" id="PTHR38847:SF1">
    <property type="entry name" value="PSEUDOURIDINE SYNTHASE RSUA_RLUA-LIKE DOMAIN-CONTAINING PROTEIN"/>
    <property type="match status" value="1"/>
</dbReference>
<comment type="caution">
    <text evidence="2">The sequence shown here is derived from an EMBL/GenBank/DDBJ whole genome shotgun (WGS) entry which is preliminary data.</text>
</comment>